<dbReference type="RefSeq" id="WP_204684965.1">
    <property type="nucleotide sequence ID" value="NZ_JACJLU010000002.1"/>
</dbReference>
<gene>
    <name evidence="1" type="ORF">H5982_02610</name>
</gene>
<sequence length="149" mass="17210">MKIYKVFKQTMHVNEITAYEFKDKGKAWEFAEKHQAKVEEINRWLIFLPSHYVGTGHVSGYYDLEGDNLVHEVINKFDVIIRGLRMDSCAGYHINEARITQKDGKTYLNLNITPLGKLERPGKPVQKKVEILGVIDKDLPEPEIDLLKV</sequence>
<accession>A0ABS2FN28</accession>
<reference evidence="1 2" key="1">
    <citation type="journal article" date="2021" name="Sci. Rep.">
        <title>The distribution of antibiotic resistance genes in chicken gut microbiota commensals.</title>
        <authorList>
            <person name="Juricova H."/>
            <person name="Matiasovicova J."/>
            <person name="Kubasova T."/>
            <person name="Cejkova D."/>
            <person name="Rychlik I."/>
        </authorList>
    </citation>
    <scope>NUCLEOTIDE SEQUENCE [LARGE SCALE GENOMIC DNA]</scope>
    <source>
        <strain evidence="1 2">An423</strain>
    </source>
</reference>
<evidence type="ECO:0000313" key="1">
    <source>
        <dbReference type="EMBL" id="MBM6831000.1"/>
    </source>
</evidence>
<keyword evidence="2" id="KW-1185">Reference proteome</keyword>
<organism evidence="1 2">
    <name type="scientific">Faecalicoccus acidiformans</name>
    <dbReference type="NCBI Taxonomy" id="915173"/>
    <lineage>
        <taxon>Bacteria</taxon>
        <taxon>Bacillati</taxon>
        <taxon>Bacillota</taxon>
        <taxon>Erysipelotrichia</taxon>
        <taxon>Erysipelotrichales</taxon>
        <taxon>Erysipelotrichaceae</taxon>
        <taxon>Faecalicoccus</taxon>
    </lineage>
</organism>
<evidence type="ECO:0000313" key="2">
    <source>
        <dbReference type="Proteomes" id="UP000775500"/>
    </source>
</evidence>
<comment type="caution">
    <text evidence="1">The sequence shown here is derived from an EMBL/GenBank/DDBJ whole genome shotgun (WGS) entry which is preliminary data.</text>
</comment>
<name>A0ABS2FN28_9FIRM</name>
<dbReference type="Proteomes" id="UP000775500">
    <property type="component" value="Unassembled WGS sequence"/>
</dbReference>
<protein>
    <submittedName>
        <fullName evidence="1">Uncharacterized protein</fullName>
    </submittedName>
</protein>
<proteinExistence type="predicted"/>
<dbReference type="EMBL" id="JACJLU010000002">
    <property type="protein sequence ID" value="MBM6831000.1"/>
    <property type="molecule type" value="Genomic_DNA"/>
</dbReference>